<dbReference type="Pfam" id="PF13354">
    <property type="entry name" value="Beta-lactamase2"/>
    <property type="match status" value="1"/>
</dbReference>
<dbReference type="Proteomes" id="UP000198604">
    <property type="component" value="Unassembled WGS sequence"/>
</dbReference>
<evidence type="ECO:0000313" key="3">
    <source>
        <dbReference type="Proteomes" id="UP000198604"/>
    </source>
</evidence>
<organism evidence="2 3">
    <name type="scientific">Streptococcus varani</name>
    <dbReference type="NCBI Taxonomy" id="1608583"/>
    <lineage>
        <taxon>Bacteria</taxon>
        <taxon>Bacillati</taxon>
        <taxon>Bacillota</taxon>
        <taxon>Bacilli</taxon>
        <taxon>Lactobacillales</taxon>
        <taxon>Streptococcaceae</taxon>
        <taxon>Streptococcus</taxon>
    </lineage>
</organism>
<dbReference type="InterPro" id="IPR045155">
    <property type="entry name" value="Beta-lactam_cat"/>
</dbReference>
<evidence type="ECO:0000313" key="2">
    <source>
        <dbReference type="EMBL" id="CQR25267.1"/>
    </source>
</evidence>
<dbReference type="PANTHER" id="PTHR35333">
    <property type="entry name" value="BETA-LACTAMASE"/>
    <property type="match status" value="1"/>
</dbReference>
<dbReference type="STRING" id="1608583.BN1356_01608"/>
<accession>A0A0E4CT39</accession>
<dbReference type="PANTHER" id="PTHR35333:SF3">
    <property type="entry name" value="BETA-LACTAMASE-TYPE TRANSPEPTIDASE FOLD CONTAINING PROTEIN"/>
    <property type="match status" value="1"/>
</dbReference>
<dbReference type="InterPro" id="IPR000871">
    <property type="entry name" value="Beta-lactam_class-A"/>
</dbReference>
<dbReference type="AlphaFoldDB" id="A0A0E4CT39"/>
<evidence type="ECO:0000259" key="1">
    <source>
        <dbReference type="Pfam" id="PF13354"/>
    </source>
</evidence>
<dbReference type="GO" id="GO:0030655">
    <property type="term" value="P:beta-lactam antibiotic catabolic process"/>
    <property type="evidence" value="ECO:0007669"/>
    <property type="project" value="InterPro"/>
</dbReference>
<reference evidence="3" key="1">
    <citation type="submission" date="2015-03" db="EMBL/GenBank/DDBJ databases">
        <authorList>
            <person name="Urmite Genomes"/>
        </authorList>
    </citation>
    <scope>NUCLEOTIDE SEQUENCE [LARGE SCALE GENOMIC DNA]</scope>
    <source>
        <strain evidence="3">FF10</strain>
    </source>
</reference>
<dbReference type="EMBL" id="CTEN01000003">
    <property type="protein sequence ID" value="CQR25267.1"/>
    <property type="molecule type" value="Genomic_DNA"/>
</dbReference>
<dbReference type="InterPro" id="IPR012338">
    <property type="entry name" value="Beta-lactam/transpept-like"/>
</dbReference>
<proteinExistence type="predicted"/>
<keyword evidence="3" id="KW-1185">Reference proteome</keyword>
<gene>
    <name evidence="2" type="primary">blaL</name>
    <name evidence="2" type="ORF">BN1356_01608</name>
</gene>
<feature type="domain" description="Beta-lactamase class A catalytic" evidence="1">
    <location>
        <begin position="4"/>
        <end position="171"/>
    </location>
</feature>
<protein>
    <submittedName>
        <fullName evidence="2">Beta-lactamase 1</fullName>
    </submittedName>
</protein>
<dbReference type="GO" id="GO:0046677">
    <property type="term" value="P:response to antibiotic"/>
    <property type="evidence" value="ECO:0007669"/>
    <property type="project" value="InterPro"/>
</dbReference>
<dbReference type="SUPFAM" id="SSF56601">
    <property type="entry name" value="beta-lactamase/transpeptidase-like"/>
    <property type="match status" value="1"/>
</dbReference>
<dbReference type="Gene3D" id="3.40.710.10">
    <property type="entry name" value="DD-peptidase/beta-lactamase superfamily"/>
    <property type="match status" value="1"/>
</dbReference>
<name>A0A0E4CT39_9STRE</name>
<dbReference type="GO" id="GO:0008800">
    <property type="term" value="F:beta-lactamase activity"/>
    <property type="evidence" value="ECO:0007669"/>
    <property type="project" value="InterPro"/>
</dbReference>
<sequence>MNANYTVKATDLVPASPILDGKAGSTYSLNEIARFMVQYSDNSATNIIIDRIGGIQAVNNEIRRMGYTNTTLNRYMRIQSQIDAGLENYINAQEASDLLKNIYNNTLQNNNSEVLMLNQLSNNYYNWWLTANLSTSASTWDKPGNDPRFGVENDIAVIRVNGRAYVVGLLTQHTGSNGLSYTSKFAQLGAAIAAIMRQR</sequence>